<name>A0A4C1Y343_EUMVA</name>
<sequence length="142" mass="15526">MASGTETEIENETGGSKTIVGSEFKNEIGIEIESRIDNGTRIRIESEKGTKNKTGLESKLMVRRRSENRVYPGSKSAAVSSDIVCPSGGIASVYYTGTTIIGKSKRTSVRGRSESSMKEICDRFLQAVVVMVAFRYHFTAAF</sequence>
<dbReference type="EMBL" id="BGZK01001034">
    <property type="protein sequence ID" value="GBP69242.1"/>
    <property type="molecule type" value="Genomic_DNA"/>
</dbReference>
<dbReference type="Proteomes" id="UP000299102">
    <property type="component" value="Unassembled WGS sequence"/>
</dbReference>
<evidence type="ECO:0000313" key="2">
    <source>
        <dbReference type="EMBL" id="GBP69242.1"/>
    </source>
</evidence>
<keyword evidence="3" id="KW-1185">Reference proteome</keyword>
<proteinExistence type="predicted"/>
<feature type="region of interest" description="Disordered" evidence="1">
    <location>
        <begin position="1"/>
        <end position="20"/>
    </location>
</feature>
<evidence type="ECO:0000256" key="1">
    <source>
        <dbReference type="SAM" id="MobiDB-lite"/>
    </source>
</evidence>
<organism evidence="2 3">
    <name type="scientific">Eumeta variegata</name>
    <name type="common">Bagworm moth</name>
    <name type="synonym">Eumeta japonica</name>
    <dbReference type="NCBI Taxonomy" id="151549"/>
    <lineage>
        <taxon>Eukaryota</taxon>
        <taxon>Metazoa</taxon>
        <taxon>Ecdysozoa</taxon>
        <taxon>Arthropoda</taxon>
        <taxon>Hexapoda</taxon>
        <taxon>Insecta</taxon>
        <taxon>Pterygota</taxon>
        <taxon>Neoptera</taxon>
        <taxon>Endopterygota</taxon>
        <taxon>Lepidoptera</taxon>
        <taxon>Glossata</taxon>
        <taxon>Ditrysia</taxon>
        <taxon>Tineoidea</taxon>
        <taxon>Psychidae</taxon>
        <taxon>Oiketicinae</taxon>
        <taxon>Eumeta</taxon>
    </lineage>
</organism>
<comment type="caution">
    <text evidence="2">The sequence shown here is derived from an EMBL/GenBank/DDBJ whole genome shotgun (WGS) entry which is preliminary data.</text>
</comment>
<reference evidence="2 3" key="1">
    <citation type="journal article" date="2019" name="Commun. Biol.">
        <title>The bagworm genome reveals a unique fibroin gene that provides high tensile strength.</title>
        <authorList>
            <person name="Kono N."/>
            <person name="Nakamura H."/>
            <person name="Ohtoshi R."/>
            <person name="Tomita M."/>
            <person name="Numata K."/>
            <person name="Arakawa K."/>
        </authorList>
    </citation>
    <scope>NUCLEOTIDE SEQUENCE [LARGE SCALE GENOMIC DNA]</scope>
</reference>
<evidence type="ECO:0000313" key="3">
    <source>
        <dbReference type="Proteomes" id="UP000299102"/>
    </source>
</evidence>
<accession>A0A4C1Y343</accession>
<gene>
    <name evidence="2" type="ORF">EVAR_96756_1</name>
</gene>
<dbReference type="AlphaFoldDB" id="A0A4C1Y343"/>
<protein>
    <submittedName>
        <fullName evidence="2">Uncharacterized protein</fullName>
    </submittedName>
</protein>